<evidence type="ECO:0000256" key="1">
    <source>
        <dbReference type="ARBA" id="ARBA00022603"/>
    </source>
</evidence>
<proteinExistence type="predicted"/>
<dbReference type="Proteomes" id="UP000619295">
    <property type="component" value="Unassembled WGS sequence"/>
</dbReference>
<dbReference type="PIRSF" id="PIRSF028177">
    <property type="entry name" value="Polyketide_synth_Omtfrase_TcmP"/>
    <property type="match status" value="1"/>
</dbReference>
<keyword evidence="4" id="KW-1185">Reference proteome</keyword>
<dbReference type="Gene3D" id="3.40.50.150">
    <property type="entry name" value="Vaccinia Virus protein VP39"/>
    <property type="match status" value="1"/>
</dbReference>
<name>A0A927HWW6_9HYPH</name>
<gene>
    <name evidence="3" type="ORF">IED13_03725</name>
</gene>
<sequence>MAGEKVVLHGARETLLVTLCAKAGESQLPDTLLKDRFAAQALAGIDYDFDRLRIDRDIMIGVALRAHLIDGWTRDFLGRHPDATVLHLGCGLDSRVFRIAPPETVRWFDVDYPDVIALRQRLYPARDGCVLIGSSVTEPEWLEAVPRDKPAFVIAEGLLPYLPSEEVPLLLERVTGHLPGGELAFDAYSQLGLILIAWQPSIRATGAALHWALDEPEELLRQLPRLELVEELTGYGSRGYDLDQIARLSLFARMAVPVMEMIPAFSRIGRLLRFRF</sequence>
<dbReference type="GO" id="GO:0008168">
    <property type="term" value="F:methyltransferase activity"/>
    <property type="evidence" value="ECO:0007669"/>
    <property type="project" value="UniProtKB-KW"/>
</dbReference>
<evidence type="ECO:0000313" key="4">
    <source>
        <dbReference type="Proteomes" id="UP000619295"/>
    </source>
</evidence>
<comment type="caution">
    <text evidence="3">The sequence shown here is derived from an EMBL/GenBank/DDBJ whole genome shotgun (WGS) entry which is preliminary data.</text>
</comment>
<dbReference type="PANTHER" id="PTHR43619:SF2">
    <property type="entry name" value="S-ADENOSYL-L-METHIONINE-DEPENDENT METHYLTRANSFERASES SUPERFAMILY PROTEIN"/>
    <property type="match status" value="1"/>
</dbReference>
<protein>
    <submittedName>
        <fullName evidence="3">Class I SAM-dependent methyltransferase</fullName>
    </submittedName>
</protein>
<keyword evidence="1 3" id="KW-0489">Methyltransferase</keyword>
<reference evidence="3" key="1">
    <citation type="submission" date="2020-09" db="EMBL/GenBank/DDBJ databases">
        <title>Bosea spartocytisi sp. nov. a root nodule endophyte of Spartocytisus supranubius in the high mountain ecosystem fo the Teide National Park (Canary Islands, Spain).</title>
        <authorList>
            <person name="Pulido-Suarez L."/>
            <person name="Peix A."/>
            <person name="Igual J.M."/>
            <person name="Socas-Perez N."/>
            <person name="Velazquez E."/>
            <person name="Flores-Felix J.D."/>
            <person name="Leon-Barrios M."/>
        </authorList>
    </citation>
    <scope>NUCLEOTIDE SEQUENCE</scope>
    <source>
        <strain evidence="3">SSUT16</strain>
    </source>
</reference>
<dbReference type="InterPro" id="IPR016874">
    <property type="entry name" value="TcmP-like"/>
</dbReference>
<dbReference type="RefSeq" id="WP_191123425.1">
    <property type="nucleotide sequence ID" value="NZ_JACXWY010000002.1"/>
</dbReference>
<dbReference type="AlphaFoldDB" id="A0A927HWW6"/>
<evidence type="ECO:0000256" key="2">
    <source>
        <dbReference type="ARBA" id="ARBA00022679"/>
    </source>
</evidence>
<accession>A0A927HWW6</accession>
<evidence type="ECO:0000313" key="3">
    <source>
        <dbReference type="EMBL" id="MBD3844795.1"/>
    </source>
</evidence>
<dbReference type="SUPFAM" id="SSF53335">
    <property type="entry name" value="S-adenosyl-L-methionine-dependent methyltransferases"/>
    <property type="match status" value="1"/>
</dbReference>
<dbReference type="GO" id="GO:0032259">
    <property type="term" value="P:methylation"/>
    <property type="evidence" value="ECO:0007669"/>
    <property type="project" value="UniProtKB-KW"/>
</dbReference>
<keyword evidence="2" id="KW-0808">Transferase</keyword>
<dbReference type="Pfam" id="PF04072">
    <property type="entry name" value="LCM"/>
    <property type="match status" value="1"/>
</dbReference>
<dbReference type="InterPro" id="IPR007213">
    <property type="entry name" value="Ppm1/Ppm2/Tcmp"/>
</dbReference>
<organism evidence="3 4">
    <name type="scientific">Bosea spartocytisi</name>
    <dbReference type="NCBI Taxonomy" id="2773451"/>
    <lineage>
        <taxon>Bacteria</taxon>
        <taxon>Pseudomonadati</taxon>
        <taxon>Pseudomonadota</taxon>
        <taxon>Alphaproteobacteria</taxon>
        <taxon>Hyphomicrobiales</taxon>
        <taxon>Boseaceae</taxon>
        <taxon>Bosea</taxon>
    </lineage>
</organism>
<dbReference type="PANTHER" id="PTHR43619">
    <property type="entry name" value="S-ADENOSYL-L-METHIONINE-DEPENDENT METHYLTRANSFERASE YKTD-RELATED"/>
    <property type="match status" value="1"/>
</dbReference>
<dbReference type="InterPro" id="IPR029063">
    <property type="entry name" value="SAM-dependent_MTases_sf"/>
</dbReference>
<dbReference type="EMBL" id="JACXWY010000002">
    <property type="protein sequence ID" value="MBD3844795.1"/>
    <property type="molecule type" value="Genomic_DNA"/>
</dbReference>